<dbReference type="SFLD" id="SFLDG01082">
    <property type="entry name" value="B12-binding_domain_containing"/>
    <property type="match status" value="1"/>
</dbReference>
<dbReference type="RefSeq" id="WP_228854102.1">
    <property type="nucleotide sequence ID" value="NZ_AP024086.1"/>
</dbReference>
<dbReference type="InterPro" id="IPR007197">
    <property type="entry name" value="rSAM"/>
</dbReference>
<feature type="domain" description="Radical SAM core" evidence="7">
    <location>
        <begin position="180"/>
        <end position="418"/>
    </location>
</feature>
<dbReference type="InterPro" id="IPR051198">
    <property type="entry name" value="BchE-like"/>
</dbReference>
<dbReference type="AlphaFoldDB" id="A0A8D5FHF1"/>
<dbReference type="GO" id="GO:0046872">
    <property type="term" value="F:metal ion binding"/>
    <property type="evidence" value="ECO:0007669"/>
    <property type="project" value="UniProtKB-KW"/>
</dbReference>
<protein>
    <submittedName>
        <fullName evidence="8">B12-binding domain-containing radical SAM protein</fullName>
    </submittedName>
</protein>
<evidence type="ECO:0000256" key="3">
    <source>
        <dbReference type="ARBA" id="ARBA00022723"/>
    </source>
</evidence>
<dbReference type="InterPro" id="IPR006638">
    <property type="entry name" value="Elp3/MiaA/NifB-like_rSAM"/>
</dbReference>
<dbReference type="Pfam" id="PF04055">
    <property type="entry name" value="Radical_SAM"/>
    <property type="match status" value="1"/>
</dbReference>
<dbReference type="PROSITE" id="PS51918">
    <property type="entry name" value="RADICAL_SAM"/>
    <property type="match status" value="1"/>
</dbReference>
<dbReference type="PANTHER" id="PTHR43409:SF16">
    <property type="entry name" value="SLR0320 PROTEIN"/>
    <property type="match status" value="1"/>
</dbReference>
<keyword evidence="4" id="KW-0408">Iron</keyword>
<comment type="cofactor">
    <cofactor evidence="1">
        <name>[4Fe-4S] cluster</name>
        <dbReference type="ChEBI" id="CHEBI:49883"/>
    </cofactor>
</comment>
<evidence type="ECO:0000313" key="9">
    <source>
        <dbReference type="Proteomes" id="UP000826725"/>
    </source>
</evidence>
<evidence type="ECO:0000256" key="5">
    <source>
        <dbReference type="ARBA" id="ARBA00023014"/>
    </source>
</evidence>
<dbReference type="PROSITE" id="PS51332">
    <property type="entry name" value="B12_BINDING"/>
    <property type="match status" value="1"/>
</dbReference>
<dbReference type="NCBIfam" id="TIGR04072">
    <property type="entry name" value="rSAM_ladder_B12"/>
    <property type="match status" value="1"/>
</dbReference>
<dbReference type="InterPro" id="IPR006158">
    <property type="entry name" value="Cobalamin-bd"/>
</dbReference>
<keyword evidence="3" id="KW-0479">Metal-binding</keyword>
<dbReference type="Pfam" id="PF02310">
    <property type="entry name" value="B12-binding"/>
    <property type="match status" value="1"/>
</dbReference>
<dbReference type="InterPro" id="IPR034466">
    <property type="entry name" value="Methyltransferase_Class_B"/>
</dbReference>
<sequence>MGGKLTRNIRATCLIVSANQVVTPYPVYPIGAAYVVGALRRSGHRVYHFDLLADGGLNGLMEFLHGKKYDFVGVSIRNLDTVDSADPREYLQDILKTVQGIRKQLDTILVLGGPAFSIMPEKLLTFLQADYGVVGEGEIIVPWLATELAAGRRPKEKIFVASPREGEWYPSDLSTSTVRYYTEHGGMLNVQTKRGCPYGCSYCSYPMIEGKTLRYRDPEDVAEEVIHLQRESGARYLFFTDSFFNDSEKRFLQVAEALIRRENRLPWCAFFRPQGLERDDLRLLKRAGLAAMELGTDAATDLTLAGIGKNFSFEDVLQVHRRVVAEKIPCAHFIMFGCPGEDERTMKEGLANIEKLEKSVVFAFIGIRILPGTGIFDRAVSDGIITGDEPLLTPEYYYSPGIDRERMEEMILDSFGNRMDRIYPCHEFEERIAMLHDMGHTGPLWDLLLTKGRR</sequence>
<evidence type="ECO:0000313" key="8">
    <source>
        <dbReference type="EMBL" id="BCL61677.1"/>
    </source>
</evidence>
<dbReference type="InterPro" id="IPR023969">
    <property type="entry name" value="CHP04072_B12-bd/rSAM"/>
</dbReference>
<gene>
    <name evidence="8" type="ORF">DGMP_23700</name>
</gene>
<dbReference type="GO" id="GO:0003824">
    <property type="term" value="F:catalytic activity"/>
    <property type="evidence" value="ECO:0007669"/>
    <property type="project" value="InterPro"/>
</dbReference>
<reference evidence="8" key="1">
    <citation type="submission" date="2020-09" db="EMBL/GenBank/DDBJ databases">
        <title>Desulfogranum mesoprofundum gen. nov., sp. nov., a novel mesophilic, sulfate-reducing chemolithoautotroph isolated from a deep-sea hydrothermal vent chimney in the Suiyo Seamount.</title>
        <authorList>
            <person name="Hashimoto Y."/>
            <person name="Nakagawa S."/>
        </authorList>
    </citation>
    <scope>NUCLEOTIDE SEQUENCE</scope>
    <source>
        <strain evidence="8">KT2</strain>
    </source>
</reference>
<dbReference type="PANTHER" id="PTHR43409">
    <property type="entry name" value="ANAEROBIC MAGNESIUM-PROTOPORPHYRIN IX MONOMETHYL ESTER CYCLASE-RELATED"/>
    <property type="match status" value="1"/>
</dbReference>
<dbReference type="GO" id="GO:0005829">
    <property type="term" value="C:cytosol"/>
    <property type="evidence" value="ECO:0007669"/>
    <property type="project" value="TreeGrafter"/>
</dbReference>
<dbReference type="GO" id="GO:0051536">
    <property type="term" value="F:iron-sulfur cluster binding"/>
    <property type="evidence" value="ECO:0007669"/>
    <property type="project" value="UniProtKB-KW"/>
</dbReference>
<proteinExistence type="predicted"/>
<dbReference type="SMART" id="SM00729">
    <property type="entry name" value="Elp3"/>
    <property type="match status" value="1"/>
</dbReference>
<keyword evidence="5" id="KW-0411">Iron-sulfur</keyword>
<evidence type="ECO:0000259" key="6">
    <source>
        <dbReference type="PROSITE" id="PS51332"/>
    </source>
</evidence>
<dbReference type="SFLD" id="SFLDG01123">
    <property type="entry name" value="methyltransferase_(Class_B)"/>
    <property type="match status" value="1"/>
</dbReference>
<feature type="domain" description="B12-binding" evidence="6">
    <location>
        <begin position="10"/>
        <end position="155"/>
    </location>
</feature>
<dbReference type="CDD" id="cd01335">
    <property type="entry name" value="Radical_SAM"/>
    <property type="match status" value="1"/>
</dbReference>
<dbReference type="KEGG" id="dbk:DGMP_23700"/>
<accession>A0A8D5FHF1</accession>
<evidence type="ECO:0000256" key="1">
    <source>
        <dbReference type="ARBA" id="ARBA00001966"/>
    </source>
</evidence>
<evidence type="ECO:0000256" key="4">
    <source>
        <dbReference type="ARBA" id="ARBA00023004"/>
    </source>
</evidence>
<keyword evidence="2" id="KW-0949">S-adenosyl-L-methionine</keyword>
<keyword evidence="9" id="KW-1185">Reference proteome</keyword>
<dbReference type="SFLD" id="SFLDS00029">
    <property type="entry name" value="Radical_SAM"/>
    <property type="match status" value="1"/>
</dbReference>
<dbReference type="Proteomes" id="UP000826725">
    <property type="component" value="Chromosome"/>
</dbReference>
<evidence type="ECO:0000256" key="2">
    <source>
        <dbReference type="ARBA" id="ARBA00022691"/>
    </source>
</evidence>
<dbReference type="EMBL" id="AP024086">
    <property type="protein sequence ID" value="BCL61677.1"/>
    <property type="molecule type" value="Genomic_DNA"/>
</dbReference>
<evidence type="ECO:0000259" key="7">
    <source>
        <dbReference type="PROSITE" id="PS51918"/>
    </source>
</evidence>
<organism evidence="8 9">
    <name type="scientific">Desulfomarina profundi</name>
    <dbReference type="NCBI Taxonomy" id="2772557"/>
    <lineage>
        <taxon>Bacteria</taxon>
        <taxon>Pseudomonadati</taxon>
        <taxon>Thermodesulfobacteriota</taxon>
        <taxon>Desulfobulbia</taxon>
        <taxon>Desulfobulbales</taxon>
        <taxon>Desulfobulbaceae</taxon>
        <taxon>Desulfomarina</taxon>
    </lineage>
</organism>
<dbReference type="GO" id="GO:0031419">
    <property type="term" value="F:cobalamin binding"/>
    <property type="evidence" value="ECO:0007669"/>
    <property type="project" value="InterPro"/>
</dbReference>
<name>A0A8D5FHF1_9BACT</name>